<dbReference type="AlphaFoldDB" id="A0AAW7K6N6"/>
<evidence type="ECO:0000313" key="3">
    <source>
        <dbReference type="Proteomes" id="UP001167864"/>
    </source>
</evidence>
<keyword evidence="2" id="KW-0808">Transferase</keyword>
<organism evidence="2 3">
    <name type="scientific">Yersinia nurmii</name>
    <dbReference type="NCBI Taxonomy" id="685706"/>
    <lineage>
        <taxon>Bacteria</taxon>
        <taxon>Pseudomonadati</taxon>
        <taxon>Pseudomonadota</taxon>
        <taxon>Gammaproteobacteria</taxon>
        <taxon>Enterobacterales</taxon>
        <taxon>Yersiniaceae</taxon>
        <taxon>Yersinia</taxon>
    </lineage>
</organism>
<dbReference type="CDD" id="cd03195">
    <property type="entry name" value="GST_C_4"/>
    <property type="match status" value="1"/>
</dbReference>
<dbReference type="Proteomes" id="UP001167864">
    <property type="component" value="Unassembled WGS sequence"/>
</dbReference>
<protein>
    <submittedName>
        <fullName evidence="2">Glutathione transferase</fullName>
        <ecNumber evidence="2">2.5.1.18</ecNumber>
    </submittedName>
</protein>
<dbReference type="SUPFAM" id="SSF47616">
    <property type="entry name" value="GST C-terminal domain-like"/>
    <property type="match status" value="1"/>
</dbReference>
<dbReference type="CDD" id="cd00570">
    <property type="entry name" value="GST_N_family"/>
    <property type="match status" value="1"/>
</dbReference>
<dbReference type="Gene3D" id="3.40.30.10">
    <property type="entry name" value="Glutaredoxin"/>
    <property type="match status" value="1"/>
</dbReference>
<dbReference type="InterPro" id="IPR040079">
    <property type="entry name" value="Glutathione_S-Trfase"/>
</dbReference>
<dbReference type="SFLD" id="SFLDS00019">
    <property type="entry name" value="Glutathione_Transferase_(cytos"/>
    <property type="match status" value="1"/>
</dbReference>
<dbReference type="PANTHER" id="PTHR44051">
    <property type="entry name" value="GLUTATHIONE S-TRANSFERASE-RELATED"/>
    <property type="match status" value="1"/>
</dbReference>
<dbReference type="InterPro" id="IPR036282">
    <property type="entry name" value="Glutathione-S-Trfase_C_sf"/>
</dbReference>
<dbReference type="Pfam" id="PF14834">
    <property type="entry name" value="GST_C_4"/>
    <property type="match status" value="1"/>
</dbReference>
<dbReference type="InterPro" id="IPR034338">
    <property type="entry name" value="GST_4_C"/>
</dbReference>
<dbReference type="EMBL" id="JAUEHU010000006">
    <property type="protein sequence ID" value="MDN0087204.1"/>
    <property type="molecule type" value="Genomic_DNA"/>
</dbReference>
<name>A0AAW7K6N6_9GAMM</name>
<dbReference type="PROSITE" id="PS50404">
    <property type="entry name" value="GST_NTER"/>
    <property type="match status" value="1"/>
</dbReference>
<dbReference type="GO" id="GO:0004364">
    <property type="term" value="F:glutathione transferase activity"/>
    <property type="evidence" value="ECO:0007669"/>
    <property type="project" value="UniProtKB-EC"/>
</dbReference>
<dbReference type="Gene3D" id="1.20.1050.10">
    <property type="match status" value="1"/>
</dbReference>
<proteinExistence type="predicted"/>
<dbReference type="EC" id="2.5.1.18" evidence="2"/>
<dbReference type="NCBIfam" id="NF011693">
    <property type="entry name" value="PRK15113.1"/>
    <property type="match status" value="1"/>
</dbReference>
<dbReference type="SFLD" id="SFLDG00358">
    <property type="entry name" value="Main_(cytGST)"/>
    <property type="match status" value="1"/>
</dbReference>
<dbReference type="SUPFAM" id="SSF52833">
    <property type="entry name" value="Thioredoxin-like"/>
    <property type="match status" value="1"/>
</dbReference>
<dbReference type="RefSeq" id="WP_049600564.1">
    <property type="nucleotide sequence ID" value="NZ_CPYD01000012.1"/>
</dbReference>
<comment type="caution">
    <text evidence="2">The sequence shown here is derived from an EMBL/GenBank/DDBJ whole genome shotgun (WGS) entry which is preliminary data.</text>
</comment>
<dbReference type="Pfam" id="PF13417">
    <property type="entry name" value="GST_N_3"/>
    <property type="match status" value="1"/>
</dbReference>
<accession>A0AAW7K6N6</accession>
<evidence type="ECO:0000259" key="1">
    <source>
        <dbReference type="PROSITE" id="PS50404"/>
    </source>
</evidence>
<feature type="domain" description="GST N-terminal" evidence="1">
    <location>
        <begin position="4"/>
        <end position="87"/>
    </location>
</feature>
<evidence type="ECO:0000313" key="2">
    <source>
        <dbReference type="EMBL" id="MDN0087204.1"/>
    </source>
</evidence>
<dbReference type="InterPro" id="IPR036249">
    <property type="entry name" value="Thioredoxin-like_sf"/>
</dbReference>
<gene>
    <name evidence="2" type="primary">yfcF</name>
    <name evidence="2" type="ORF">QVN42_07315</name>
</gene>
<dbReference type="InterPro" id="IPR004045">
    <property type="entry name" value="Glutathione_S-Trfase_N"/>
</dbReference>
<dbReference type="PANTHER" id="PTHR44051:SF8">
    <property type="entry name" value="GLUTATHIONE S-TRANSFERASE GSTA"/>
    <property type="match status" value="1"/>
</dbReference>
<sequence>MDNPVITLYSDADFFSPYVMSVFVALTEKQLPFELQKINLSDNENMQQSYAKLSLTRRVPTLIIDDFRISESSAITEYLDEAFPAPAYQSLYPNMMQQRAKAREIQAWLRSDLLSIRLERPTEVLFSGMKCPPLSTIASNAADKLFGAANWLLADGRDNLFGEWSIVDTDLALMLNRLVMNGDDVPANLQRYVSYQWQRPSVQQWLKLSK</sequence>
<reference evidence="2" key="1">
    <citation type="submission" date="2023-06" db="EMBL/GenBank/DDBJ databases">
        <authorList>
            <person name="Polev D.E."/>
            <person name="Saitova A.T."/>
            <person name="Bogumilchik E.A."/>
            <person name="Kokorina G.I."/>
            <person name="Voskresenskaia E.A."/>
        </authorList>
    </citation>
    <scope>NUCLEOTIDE SEQUENCE</scope>
    <source>
        <strain evidence="2">2145 StPb PI</strain>
    </source>
</reference>